<evidence type="ECO:0000256" key="6">
    <source>
        <dbReference type="ARBA" id="ARBA00023034"/>
    </source>
</evidence>
<dbReference type="Gene3D" id="1.20.1280.130">
    <property type="match status" value="1"/>
</dbReference>
<evidence type="ECO:0000259" key="9">
    <source>
        <dbReference type="Pfam" id="PF07928"/>
    </source>
</evidence>
<comment type="subcellular location">
    <subcellularLocation>
        <location evidence="1">Golgi apparatus</location>
        <location evidence="1">trans-Golgi network</location>
    </subcellularLocation>
</comment>
<dbReference type="Gene3D" id="6.10.250.860">
    <property type="match status" value="1"/>
</dbReference>
<dbReference type="GO" id="GO:0015031">
    <property type="term" value="P:protein transport"/>
    <property type="evidence" value="ECO:0007669"/>
    <property type="project" value="UniProtKB-KW"/>
</dbReference>
<proteinExistence type="inferred from homology"/>
<dbReference type="GO" id="GO:0019905">
    <property type="term" value="F:syntaxin binding"/>
    <property type="evidence" value="ECO:0007669"/>
    <property type="project" value="TreeGrafter"/>
</dbReference>
<name>A0A3P6N6X7_ANISI</name>
<dbReference type="InterPro" id="IPR019515">
    <property type="entry name" value="VPS54_N"/>
</dbReference>
<keyword evidence="6" id="KW-0333">Golgi apparatus</keyword>
<dbReference type="AlphaFoldDB" id="A0A3P6N6X7"/>
<evidence type="ECO:0000256" key="5">
    <source>
        <dbReference type="ARBA" id="ARBA00022927"/>
    </source>
</evidence>
<keyword evidence="5" id="KW-0653">Protein transport</keyword>
<reference evidence="11 12" key="1">
    <citation type="submission" date="2018-11" db="EMBL/GenBank/DDBJ databases">
        <authorList>
            <consortium name="Pathogen Informatics"/>
        </authorList>
    </citation>
    <scope>NUCLEOTIDE SEQUENCE [LARGE SCALE GENOMIC DNA]</scope>
</reference>
<feature type="domain" description="Vacuolar protein sorting-associated protein 54 C-terminal" evidence="9">
    <location>
        <begin position="818"/>
        <end position="954"/>
    </location>
</feature>
<dbReference type="EMBL" id="UYRR01000154">
    <property type="protein sequence ID" value="VDK17576.1"/>
    <property type="molecule type" value="Genomic_DNA"/>
</dbReference>
<evidence type="ECO:0000256" key="2">
    <source>
        <dbReference type="ARBA" id="ARBA00009150"/>
    </source>
</evidence>
<evidence type="ECO:0000256" key="7">
    <source>
        <dbReference type="ARBA" id="ARBA00023054"/>
    </source>
</evidence>
<organism evidence="11 12">
    <name type="scientific">Anisakis simplex</name>
    <name type="common">Herring worm</name>
    <dbReference type="NCBI Taxonomy" id="6269"/>
    <lineage>
        <taxon>Eukaryota</taxon>
        <taxon>Metazoa</taxon>
        <taxon>Ecdysozoa</taxon>
        <taxon>Nematoda</taxon>
        <taxon>Chromadorea</taxon>
        <taxon>Rhabditida</taxon>
        <taxon>Spirurina</taxon>
        <taxon>Ascaridomorpha</taxon>
        <taxon>Ascaridoidea</taxon>
        <taxon>Anisakidae</taxon>
        <taxon>Anisakis</taxon>
        <taxon>Anisakis simplex complex</taxon>
    </lineage>
</organism>
<feature type="compositionally biased region" description="Acidic residues" evidence="8">
    <location>
        <begin position="524"/>
        <end position="534"/>
    </location>
</feature>
<evidence type="ECO:0000313" key="12">
    <source>
        <dbReference type="Proteomes" id="UP000267096"/>
    </source>
</evidence>
<evidence type="ECO:0000256" key="4">
    <source>
        <dbReference type="ARBA" id="ARBA00022448"/>
    </source>
</evidence>
<evidence type="ECO:0000313" key="11">
    <source>
        <dbReference type="EMBL" id="VDK17576.1"/>
    </source>
</evidence>
<dbReference type="InterPro" id="IPR039745">
    <property type="entry name" value="Vps54"/>
</dbReference>
<keyword evidence="12" id="KW-1185">Reference proteome</keyword>
<keyword evidence="7" id="KW-0175">Coiled coil</keyword>
<dbReference type="Proteomes" id="UP000267096">
    <property type="component" value="Unassembled WGS sequence"/>
</dbReference>
<dbReference type="GO" id="GO:0000938">
    <property type="term" value="C:GARP complex"/>
    <property type="evidence" value="ECO:0007669"/>
    <property type="project" value="InterPro"/>
</dbReference>
<evidence type="ECO:0000256" key="8">
    <source>
        <dbReference type="SAM" id="MobiDB-lite"/>
    </source>
</evidence>
<protein>
    <recommendedName>
        <fullName evidence="3">Vacuolar protein sorting-associated protein 54</fullName>
    </recommendedName>
</protein>
<feature type="compositionally biased region" description="Low complexity" evidence="8">
    <location>
        <begin position="497"/>
        <end position="517"/>
    </location>
</feature>
<sequence length="1023" mass="115809">MSSVLSDPKRSRSEVHAFFTRHWGDSFVPKTRIASSPALPAIDLAHFKNYLDTIAKKHLKYVKAKRELSRCLTRREENTRTDTNDVPPILLSPHFSLADSETFEAIFLEPKQGDAEDQLWMVDKTAIACSSSTNPFDEDNTTPESTPKTSRQADRSRTSPQKSNVRFDAGRGRVFRSYETLQNRLEYYHDVVDSRLNNQLAAKSNSFWKTVKSCGSLYGELNDAQNKVKCLRKNLQEVNEKVYLRMVKIIELYKRREQREKLLQKLQDISCLRDAQLTVQMLLNQSDYPKALECIETAQDVLRSDLRGILCFRHLSSQLQELYKVIGKMLQEEFVALVQKELGRSCETEAEATCQDGQFNPVVIGLLRVRELRFVHVLQQEIVEAIKNLLRQTIKSHVVSNCSANGQQQLSVYDPTLGSLGNQMRKLSLNEWLNALEHLLHVLFYMCRRVQTIQELITENIDRYVELYCDSGNVVEQPQCTSSLSMERIEQTESAFSQQQQSNLTSNTSSSNNNNNNHPSIIVEQDDEPEDDLEDDLTVDGVAESVDQLPDLSPSGSVTSMVLDPIRMPKLPSTVSLDRMPSDSTATAPTKHIFAIHHSQSSVCVHNASDLQHQQKHAALFNQRRASIISHGDSANSSDMSTQPPLKVSTPAAVLSMPCRNIPQVRQSISLLTGHATYTAQERSCRLFVARSKDGFLERLSLCEFQRVLRIADEFINRCGLLIGREVKYSSPLQLCIVQLSARFIKHFHQDRKAKLSHILDSENWRAGEVPELFQRIVDECLRNERLSDVSTAVDQKQSSVDANTSKNHQNALMVDGEPYVVVGTALLVLQMMAEYCDALAVLPEFASELLMCVVEVLKNFNSRSCQLILGAGALQLIGLKSISVKHLGSGPFHTLSSRCLQLILRFIPYLKADFEKQLSAGKQNQLRHVTHIMRDYNDHIDEIVNKLISVIEHHTVAQLQQWEPKGSVPSAAFQQISKQLGKFYGGLTGIMPEEMIQVKWIWLCSFAKFDGRKMKLGYSIRV</sequence>
<dbReference type="OrthoDB" id="10259024at2759"/>
<dbReference type="PANTHER" id="PTHR12965">
    <property type="entry name" value="VACUOLAR PROTEIN SORTING 54"/>
    <property type="match status" value="1"/>
</dbReference>
<dbReference type="InterPro" id="IPR012501">
    <property type="entry name" value="Vps54_C"/>
</dbReference>
<evidence type="ECO:0000259" key="10">
    <source>
        <dbReference type="Pfam" id="PF10475"/>
    </source>
</evidence>
<dbReference type="Pfam" id="PF10475">
    <property type="entry name" value="Vps54_N"/>
    <property type="match status" value="1"/>
</dbReference>
<evidence type="ECO:0000256" key="3">
    <source>
        <dbReference type="ARBA" id="ARBA00017665"/>
    </source>
</evidence>
<gene>
    <name evidence="11" type="ORF">ASIM_LOCUS306</name>
</gene>
<feature type="region of interest" description="Disordered" evidence="8">
    <location>
        <begin position="131"/>
        <end position="165"/>
    </location>
</feature>
<comment type="similarity">
    <text evidence="2">Belongs to the VPS54 family.</text>
</comment>
<dbReference type="Pfam" id="PF07928">
    <property type="entry name" value="Vps54"/>
    <property type="match status" value="1"/>
</dbReference>
<feature type="region of interest" description="Disordered" evidence="8">
    <location>
        <begin position="485"/>
        <end position="534"/>
    </location>
</feature>
<dbReference type="GO" id="GO:0005829">
    <property type="term" value="C:cytosol"/>
    <property type="evidence" value="ECO:0007669"/>
    <property type="project" value="GOC"/>
</dbReference>
<evidence type="ECO:0000256" key="1">
    <source>
        <dbReference type="ARBA" id="ARBA00004601"/>
    </source>
</evidence>
<keyword evidence="4" id="KW-0813">Transport</keyword>
<feature type="domain" description="Vacuolar protein sorting-associated protein 54 N-terminal" evidence="10">
    <location>
        <begin position="179"/>
        <end position="338"/>
    </location>
</feature>
<dbReference type="GO" id="GO:0006896">
    <property type="term" value="P:Golgi to vacuole transport"/>
    <property type="evidence" value="ECO:0007669"/>
    <property type="project" value="TreeGrafter"/>
</dbReference>
<accession>A0A3P6N6X7</accession>
<dbReference type="GO" id="GO:0042147">
    <property type="term" value="P:retrograde transport, endosome to Golgi"/>
    <property type="evidence" value="ECO:0007669"/>
    <property type="project" value="InterPro"/>
</dbReference>
<dbReference type="PANTHER" id="PTHR12965:SF0">
    <property type="entry name" value="VACUOLAR PROTEIN SORTING-ASSOCIATED PROTEIN 54"/>
    <property type="match status" value="1"/>
</dbReference>